<evidence type="ECO:0000313" key="2">
    <source>
        <dbReference type="EMBL" id="KAK9229217.1"/>
    </source>
</evidence>
<evidence type="ECO:0000313" key="3">
    <source>
        <dbReference type="Proteomes" id="UP001428341"/>
    </source>
</evidence>
<feature type="region of interest" description="Disordered" evidence="1">
    <location>
        <begin position="44"/>
        <end position="63"/>
    </location>
</feature>
<gene>
    <name evidence="2" type="ORF">WN944_022176</name>
</gene>
<organism evidence="2 3">
    <name type="scientific">Citrus x changshan-huyou</name>
    <dbReference type="NCBI Taxonomy" id="2935761"/>
    <lineage>
        <taxon>Eukaryota</taxon>
        <taxon>Viridiplantae</taxon>
        <taxon>Streptophyta</taxon>
        <taxon>Embryophyta</taxon>
        <taxon>Tracheophyta</taxon>
        <taxon>Spermatophyta</taxon>
        <taxon>Magnoliopsida</taxon>
        <taxon>eudicotyledons</taxon>
        <taxon>Gunneridae</taxon>
        <taxon>Pentapetalae</taxon>
        <taxon>rosids</taxon>
        <taxon>malvids</taxon>
        <taxon>Sapindales</taxon>
        <taxon>Rutaceae</taxon>
        <taxon>Aurantioideae</taxon>
        <taxon>Citrus</taxon>
    </lineage>
</organism>
<proteinExistence type="predicted"/>
<sequence length="93" mass="11036">MLQLITKHRCCILDLEENQDSLREAKHELESMREDLLDIVDVTKQQQQQRARPTHKNESVATKHRSYAKRIGLQFTKSVFWDVPRTMRGLCRT</sequence>
<dbReference type="Proteomes" id="UP001428341">
    <property type="component" value="Unassembled WGS sequence"/>
</dbReference>
<comment type="caution">
    <text evidence="2">The sequence shown here is derived from an EMBL/GenBank/DDBJ whole genome shotgun (WGS) entry which is preliminary data.</text>
</comment>
<keyword evidence="3" id="KW-1185">Reference proteome</keyword>
<dbReference type="AlphaFoldDB" id="A0AAP0MY16"/>
<dbReference type="EMBL" id="JBCGBO010000001">
    <property type="protein sequence ID" value="KAK9229217.1"/>
    <property type="molecule type" value="Genomic_DNA"/>
</dbReference>
<accession>A0AAP0MY16</accession>
<reference evidence="2 3" key="1">
    <citation type="submission" date="2024-05" db="EMBL/GenBank/DDBJ databases">
        <title>Haplotype-resolved chromosome-level genome assembly of Huyou (Citrus changshanensis).</title>
        <authorList>
            <person name="Miao C."/>
            <person name="Chen W."/>
            <person name="Wu Y."/>
            <person name="Wang L."/>
            <person name="Zhao S."/>
            <person name="Grierson D."/>
            <person name="Xu C."/>
            <person name="Chen K."/>
        </authorList>
    </citation>
    <scope>NUCLEOTIDE SEQUENCE [LARGE SCALE GENOMIC DNA]</scope>
    <source>
        <strain evidence="2">01-14</strain>
        <tissue evidence="2">Leaf</tissue>
    </source>
</reference>
<protein>
    <submittedName>
        <fullName evidence="2">Uncharacterized protein</fullName>
    </submittedName>
</protein>
<name>A0AAP0MY16_9ROSI</name>
<evidence type="ECO:0000256" key="1">
    <source>
        <dbReference type="SAM" id="MobiDB-lite"/>
    </source>
</evidence>